<dbReference type="Proteomes" id="UP001601444">
    <property type="component" value="Unassembled WGS sequence"/>
</dbReference>
<feature type="domain" description="DUF218" evidence="2">
    <location>
        <begin position="59"/>
        <end position="181"/>
    </location>
</feature>
<dbReference type="InterPro" id="IPR051599">
    <property type="entry name" value="Cell_Envelope_Assoc"/>
</dbReference>
<proteinExistence type="predicted"/>
<dbReference type="CDD" id="cd06259">
    <property type="entry name" value="YdcF-like"/>
    <property type="match status" value="1"/>
</dbReference>
<keyword evidence="1" id="KW-0732">Signal</keyword>
<dbReference type="Gene3D" id="3.40.50.620">
    <property type="entry name" value="HUPs"/>
    <property type="match status" value="1"/>
</dbReference>
<gene>
    <name evidence="3" type="ORF">ACFYTF_19890</name>
</gene>
<dbReference type="EMBL" id="JBIAMX010000012">
    <property type="protein sequence ID" value="MFF0545096.1"/>
    <property type="molecule type" value="Genomic_DNA"/>
</dbReference>
<name>A0ABW6PRQ3_9NOCA</name>
<evidence type="ECO:0000256" key="1">
    <source>
        <dbReference type="SAM" id="SignalP"/>
    </source>
</evidence>
<comment type="caution">
    <text evidence="3">The sequence shown here is derived from an EMBL/GenBank/DDBJ whole genome shotgun (WGS) entry which is preliminary data.</text>
</comment>
<evidence type="ECO:0000313" key="3">
    <source>
        <dbReference type="EMBL" id="MFF0545096.1"/>
    </source>
</evidence>
<evidence type="ECO:0000259" key="2">
    <source>
        <dbReference type="Pfam" id="PF02698"/>
    </source>
</evidence>
<keyword evidence="4" id="KW-1185">Reference proteome</keyword>
<dbReference type="RefSeq" id="WP_387701592.1">
    <property type="nucleotide sequence ID" value="NZ_JBIAMX010000012.1"/>
</dbReference>
<dbReference type="PANTHER" id="PTHR30336">
    <property type="entry name" value="INNER MEMBRANE PROTEIN, PROBABLE PERMEASE"/>
    <property type="match status" value="1"/>
</dbReference>
<dbReference type="PANTHER" id="PTHR30336:SF4">
    <property type="entry name" value="ENVELOPE BIOGENESIS FACTOR ELYC"/>
    <property type="match status" value="1"/>
</dbReference>
<dbReference type="InterPro" id="IPR014729">
    <property type="entry name" value="Rossmann-like_a/b/a_fold"/>
</dbReference>
<dbReference type="Pfam" id="PF02698">
    <property type="entry name" value="DUF218"/>
    <property type="match status" value="1"/>
</dbReference>
<organism evidence="3 4">
    <name type="scientific">Nocardia thailandica</name>
    <dbReference type="NCBI Taxonomy" id="257275"/>
    <lineage>
        <taxon>Bacteria</taxon>
        <taxon>Bacillati</taxon>
        <taxon>Actinomycetota</taxon>
        <taxon>Actinomycetes</taxon>
        <taxon>Mycobacteriales</taxon>
        <taxon>Nocardiaceae</taxon>
        <taxon>Nocardia</taxon>
    </lineage>
</organism>
<protein>
    <submittedName>
        <fullName evidence="3">YdcF family protein</fullName>
    </submittedName>
</protein>
<evidence type="ECO:0000313" key="4">
    <source>
        <dbReference type="Proteomes" id="UP001601444"/>
    </source>
</evidence>
<sequence length="197" mass="20607">MRAWVRTIGVAAAVVAICWPAASTAGADGPLPALPFGAHQGVPSLDFTTLPSTYGPDTAVVILGYGLTPEGTLREELVRRLRAGLMQAVFAPLSPVIVTGGNPQSGVREADAMADWLVANGLPEARILREPEAASTVENARRTADLLREHGLRDAVLVTSGDHLARARAAFLDAGVTVAGARTPEQTVWPFGPLGDR</sequence>
<feature type="chain" id="PRO_5046482333" evidence="1">
    <location>
        <begin position="28"/>
        <end position="197"/>
    </location>
</feature>
<reference evidence="3 4" key="1">
    <citation type="submission" date="2024-10" db="EMBL/GenBank/DDBJ databases">
        <title>The Natural Products Discovery Center: Release of the First 8490 Sequenced Strains for Exploring Actinobacteria Biosynthetic Diversity.</title>
        <authorList>
            <person name="Kalkreuter E."/>
            <person name="Kautsar S.A."/>
            <person name="Yang D."/>
            <person name="Bader C.D."/>
            <person name="Teijaro C.N."/>
            <person name="Fluegel L."/>
            <person name="Davis C.M."/>
            <person name="Simpson J.R."/>
            <person name="Lauterbach L."/>
            <person name="Steele A.D."/>
            <person name="Gui C."/>
            <person name="Meng S."/>
            <person name="Li G."/>
            <person name="Viehrig K."/>
            <person name="Ye F."/>
            <person name="Su P."/>
            <person name="Kiefer A.F."/>
            <person name="Nichols A."/>
            <person name="Cepeda A.J."/>
            <person name="Yan W."/>
            <person name="Fan B."/>
            <person name="Jiang Y."/>
            <person name="Adhikari A."/>
            <person name="Zheng C.-J."/>
            <person name="Schuster L."/>
            <person name="Cowan T.M."/>
            <person name="Smanski M.J."/>
            <person name="Chevrette M.G."/>
            <person name="De Carvalho L.P.S."/>
            <person name="Shen B."/>
        </authorList>
    </citation>
    <scope>NUCLEOTIDE SEQUENCE [LARGE SCALE GENOMIC DNA]</scope>
    <source>
        <strain evidence="3 4">NPDC004045</strain>
    </source>
</reference>
<dbReference type="InterPro" id="IPR003848">
    <property type="entry name" value="DUF218"/>
</dbReference>
<feature type="signal peptide" evidence="1">
    <location>
        <begin position="1"/>
        <end position="27"/>
    </location>
</feature>
<accession>A0ABW6PRQ3</accession>